<dbReference type="AlphaFoldDB" id="A0AAV4XFE5"/>
<evidence type="ECO:0000313" key="1">
    <source>
        <dbReference type="EMBL" id="GIY93362.1"/>
    </source>
</evidence>
<name>A0AAV4XFE5_CAEEX</name>
<keyword evidence="2" id="KW-1185">Reference proteome</keyword>
<comment type="caution">
    <text evidence="1">The sequence shown here is derived from an EMBL/GenBank/DDBJ whole genome shotgun (WGS) entry which is preliminary data.</text>
</comment>
<proteinExistence type="predicted"/>
<dbReference type="Proteomes" id="UP001054945">
    <property type="component" value="Unassembled WGS sequence"/>
</dbReference>
<accession>A0AAV4XFE5</accession>
<organism evidence="1 2">
    <name type="scientific">Caerostris extrusa</name>
    <name type="common">Bark spider</name>
    <name type="synonym">Caerostris bankana</name>
    <dbReference type="NCBI Taxonomy" id="172846"/>
    <lineage>
        <taxon>Eukaryota</taxon>
        <taxon>Metazoa</taxon>
        <taxon>Ecdysozoa</taxon>
        <taxon>Arthropoda</taxon>
        <taxon>Chelicerata</taxon>
        <taxon>Arachnida</taxon>
        <taxon>Araneae</taxon>
        <taxon>Araneomorphae</taxon>
        <taxon>Entelegynae</taxon>
        <taxon>Araneoidea</taxon>
        <taxon>Araneidae</taxon>
        <taxon>Caerostris</taxon>
    </lineage>
</organism>
<reference evidence="1 2" key="1">
    <citation type="submission" date="2021-06" db="EMBL/GenBank/DDBJ databases">
        <title>Caerostris extrusa draft genome.</title>
        <authorList>
            <person name="Kono N."/>
            <person name="Arakawa K."/>
        </authorList>
    </citation>
    <scope>NUCLEOTIDE SEQUENCE [LARGE SCALE GENOMIC DNA]</scope>
</reference>
<dbReference type="EMBL" id="BPLR01000261">
    <property type="protein sequence ID" value="GIY93362.1"/>
    <property type="molecule type" value="Genomic_DNA"/>
</dbReference>
<evidence type="ECO:0000313" key="2">
    <source>
        <dbReference type="Proteomes" id="UP001054945"/>
    </source>
</evidence>
<protein>
    <submittedName>
        <fullName evidence="1">Uncharacterized protein</fullName>
    </submittedName>
</protein>
<sequence>MANAKSSKVPLHRKILKTIRDLKLFRGTVRTENTELRQRALPWPGRTVDEVKQAVKMKTSLLLVLFVLLSVDGQRVAIRRREYPFPPLPANYWPPSTKGGRHYC</sequence>
<gene>
    <name evidence="1" type="ORF">CEXT_200641</name>
</gene>